<sequence length="64" mass="7326">MKDYVEGATIEFEIWVTLPSGRENPHIRKGHLEDMLELGQENGIGASRTQGYGKYDLLEFKELD</sequence>
<organism evidence="1 2">
    <name type="scientific">candidate division MSBL1 archaeon SCGC-AAA259I07</name>
    <dbReference type="NCBI Taxonomy" id="1698266"/>
    <lineage>
        <taxon>Archaea</taxon>
        <taxon>Methanobacteriati</taxon>
        <taxon>Methanobacteriota</taxon>
        <taxon>candidate division MSBL1</taxon>
    </lineage>
</organism>
<dbReference type="Proteomes" id="UP000070155">
    <property type="component" value="Unassembled WGS sequence"/>
</dbReference>
<keyword evidence="2" id="KW-1185">Reference proteome</keyword>
<evidence type="ECO:0000313" key="2">
    <source>
        <dbReference type="Proteomes" id="UP000070155"/>
    </source>
</evidence>
<evidence type="ECO:0000313" key="1">
    <source>
        <dbReference type="EMBL" id="KXA94703.1"/>
    </source>
</evidence>
<gene>
    <name evidence="1" type="ORF">AKJ36_02410</name>
</gene>
<accession>A0A133UKH0</accession>
<name>A0A133UKH0_9EURY</name>
<comment type="caution">
    <text evidence="1">The sequence shown here is derived from an EMBL/GenBank/DDBJ whole genome shotgun (WGS) entry which is preliminary data.</text>
</comment>
<dbReference type="EMBL" id="LHXQ01000033">
    <property type="protein sequence ID" value="KXA94703.1"/>
    <property type="molecule type" value="Genomic_DNA"/>
</dbReference>
<proteinExistence type="predicted"/>
<dbReference type="AlphaFoldDB" id="A0A133UKH0"/>
<protein>
    <submittedName>
        <fullName evidence="1">Uncharacterized protein</fullName>
    </submittedName>
</protein>
<reference evidence="1 2" key="1">
    <citation type="journal article" date="2016" name="Sci. Rep.">
        <title>Metabolic traits of an uncultured archaeal lineage -MSBL1- from brine pools of the Red Sea.</title>
        <authorList>
            <person name="Mwirichia R."/>
            <person name="Alam I."/>
            <person name="Rashid M."/>
            <person name="Vinu M."/>
            <person name="Ba-Alawi W."/>
            <person name="Anthony Kamau A."/>
            <person name="Kamanda Ngugi D."/>
            <person name="Goker M."/>
            <person name="Klenk H.P."/>
            <person name="Bajic V."/>
            <person name="Stingl U."/>
        </authorList>
    </citation>
    <scope>NUCLEOTIDE SEQUENCE [LARGE SCALE GENOMIC DNA]</scope>
    <source>
        <strain evidence="1">SCGC-AAA259I07</strain>
    </source>
</reference>